<protein>
    <submittedName>
        <fullName evidence="1">Uncharacterized protein</fullName>
    </submittedName>
</protein>
<reference evidence="1" key="2">
    <citation type="journal article" date="2015" name="Data Brief">
        <title>Shoot transcriptome of the giant reed, Arundo donax.</title>
        <authorList>
            <person name="Barrero R.A."/>
            <person name="Guerrero F.D."/>
            <person name="Moolhuijzen P."/>
            <person name="Goolsby J.A."/>
            <person name="Tidwell J."/>
            <person name="Bellgard S.E."/>
            <person name="Bellgard M.I."/>
        </authorList>
    </citation>
    <scope>NUCLEOTIDE SEQUENCE</scope>
    <source>
        <tissue evidence="1">Shoot tissue taken approximately 20 cm above the soil surface</tissue>
    </source>
</reference>
<dbReference type="EMBL" id="GBRH01220246">
    <property type="protein sequence ID" value="JAD77649.1"/>
    <property type="molecule type" value="Transcribed_RNA"/>
</dbReference>
<proteinExistence type="predicted"/>
<organism evidence="1">
    <name type="scientific">Arundo donax</name>
    <name type="common">Giant reed</name>
    <name type="synonym">Donax arundinaceus</name>
    <dbReference type="NCBI Taxonomy" id="35708"/>
    <lineage>
        <taxon>Eukaryota</taxon>
        <taxon>Viridiplantae</taxon>
        <taxon>Streptophyta</taxon>
        <taxon>Embryophyta</taxon>
        <taxon>Tracheophyta</taxon>
        <taxon>Spermatophyta</taxon>
        <taxon>Magnoliopsida</taxon>
        <taxon>Liliopsida</taxon>
        <taxon>Poales</taxon>
        <taxon>Poaceae</taxon>
        <taxon>PACMAD clade</taxon>
        <taxon>Arundinoideae</taxon>
        <taxon>Arundineae</taxon>
        <taxon>Arundo</taxon>
    </lineage>
</organism>
<reference evidence="1" key="1">
    <citation type="submission" date="2014-09" db="EMBL/GenBank/DDBJ databases">
        <authorList>
            <person name="Magalhaes I.L.F."/>
            <person name="Oliveira U."/>
            <person name="Santos F.R."/>
            <person name="Vidigal T.H.D.A."/>
            <person name="Brescovit A.D."/>
            <person name="Santos A.J."/>
        </authorList>
    </citation>
    <scope>NUCLEOTIDE SEQUENCE</scope>
    <source>
        <tissue evidence="1">Shoot tissue taken approximately 20 cm above the soil surface</tissue>
    </source>
</reference>
<evidence type="ECO:0000313" key="1">
    <source>
        <dbReference type="EMBL" id="JAD77649.1"/>
    </source>
</evidence>
<dbReference type="AlphaFoldDB" id="A0A0A9CN00"/>
<name>A0A0A9CN00_ARUDO</name>
<accession>A0A0A9CN00</accession>
<sequence length="53" mass="6256">MTKRDVLYNSCCHAAIQFIKVNMRCYPIIVFYTRAISNAVWHDPENIYVMAMN</sequence>